<keyword evidence="10" id="KW-1185">Reference proteome</keyword>
<keyword evidence="5" id="KW-0268">Exocytosis</keyword>
<dbReference type="Gene3D" id="1.20.58.1210">
    <property type="entry name" value="Exo84p, N-terminal helical domain"/>
    <property type="match status" value="1"/>
</dbReference>
<dbReference type="EMBL" id="JAEPQZ010000004">
    <property type="protein sequence ID" value="KAG2181913.1"/>
    <property type="molecule type" value="Genomic_DNA"/>
</dbReference>
<dbReference type="SUPFAM" id="SSF50729">
    <property type="entry name" value="PH domain-like"/>
    <property type="match status" value="1"/>
</dbReference>
<keyword evidence="6" id="KW-0653">Protein transport</keyword>
<evidence type="ECO:0000256" key="5">
    <source>
        <dbReference type="ARBA" id="ARBA00022483"/>
    </source>
</evidence>
<keyword evidence="4" id="KW-0813">Transport</keyword>
<accession>A0A8H7UJB7</accession>
<dbReference type="GO" id="GO:0015031">
    <property type="term" value="P:protein transport"/>
    <property type="evidence" value="ECO:0007669"/>
    <property type="project" value="UniProtKB-KW"/>
</dbReference>
<evidence type="ECO:0000256" key="7">
    <source>
        <dbReference type="SAM" id="MobiDB-lite"/>
    </source>
</evidence>
<sequence length="689" mass="79172">MRESVADANEEQLRAFYRSLNDAKGLVGSDLQRNVYRNYTEFVVISKEISNLDGDMLLLRDFIKELRTISASFKDEVDPMAGMVNDSTPISESISQRRKPTEMATSDMQTIYRVQLSALWQSIEGAQRLVPFIPDRHILREFPNVAELHPKTMQARQAAQFILLNDCILLATRKKRTMSYKVKLVADRCWPLGEIKVQDVKNNSEVLNTIKVVHFQEVFFFRCERPEDKGSILIAVQRATDELLDHTKQNEAENSRGVSEPLLEMQSQVESRTKKSRPDRDPAKQMPQLSSADMKWLAELPDELEVFIALREFEEAVAYIEKARAIIPSFSADAGQLESIKEEIDVFVEKLSKAIGRDLSNSLLTKVQFQRNINWLLRLGLGESGREMFLATRAAVIKKRIRQLTFEGDVTTYINELSLIVFTLIRNTCEWYRDSFKDNRMASGTLAARFVTWVKEQITAYAQIFNKQVFGQNSFNLRIIADCLRSTTDQCTLLRKVGLDLKFLLDDLFAEEIKALIIAYEERCIGKLDKIIKEDRFLVVSSQSLGTDVKVTASVVSFYNILIKFVNEACLLVKLPLYTTLITSISNIAEQYLRRMVKESQSREMAKDQRYAAMMNVAFVLDNVVPRISSQLNRHFDRPIPELDTLRATMRGKQITIYLDTFNVEYSPVAWVCRTNICLKNLKNFKLIE</sequence>
<evidence type="ECO:0000313" key="9">
    <source>
        <dbReference type="EMBL" id="KAG2181913.1"/>
    </source>
</evidence>
<feature type="domain" description="Exocyst component Exo84 C-terminal" evidence="8">
    <location>
        <begin position="295"/>
        <end position="502"/>
    </location>
</feature>
<feature type="compositionally biased region" description="Basic and acidic residues" evidence="7">
    <location>
        <begin position="271"/>
        <end position="283"/>
    </location>
</feature>
<evidence type="ECO:0000313" key="10">
    <source>
        <dbReference type="Proteomes" id="UP000654370"/>
    </source>
</evidence>
<dbReference type="InterPro" id="IPR042561">
    <property type="entry name" value="Exo84_C_1"/>
</dbReference>
<dbReference type="InterPro" id="IPR042560">
    <property type="entry name" value="Exo84_C_2"/>
</dbReference>
<dbReference type="Proteomes" id="UP000654370">
    <property type="component" value="Unassembled WGS sequence"/>
</dbReference>
<evidence type="ECO:0000256" key="6">
    <source>
        <dbReference type="ARBA" id="ARBA00022927"/>
    </source>
</evidence>
<dbReference type="AlphaFoldDB" id="A0A8H7UJB7"/>
<dbReference type="InterPro" id="IPR033961">
    <property type="entry name" value="Exo84"/>
</dbReference>
<comment type="subcellular location">
    <subcellularLocation>
        <location evidence="1">Cytoplasmic vesicle</location>
        <location evidence="1">Secretory vesicle</location>
    </subcellularLocation>
</comment>
<dbReference type="InterPro" id="IPR032403">
    <property type="entry name" value="Exo84_C"/>
</dbReference>
<dbReference type="GO" id="GO:0030133">
    <property type="term" value="C:transport vesicle"/>
    <property type="evidence" value="ECO:0007669"/>
    <property type="project" value="UniProtKB-SubCell"/>
</dbReference>
<reference evidence="9" key="1">
    <citation type="submission" date="2020-12" db="EMBL/GenBank/DDBJ databases">
        <title>Metabolic potential, ecology and presence of endohyphal bacteria is reflected in genomic diversity of Mucoromycotina.</title>
        <authorList>
            <person name="Muszewska A."/>
            <person name="Okrasinska A."/>
            <person name="Steczkiewicz K."/>
            <person name="Drgas O."/>
            <person name="Orlowska M."/>
            <person name="Perlinska-Lenart U."/>
            <person name="Aleksandrzak-Piekarczyk T."/>
            <person name="Szatraj K."/>
            <person name="Zielenkiewicz U."/>
            <person name="Pilsyk S."/>
            <person name="Malc E."/>
            <person name="Mieczkowski P."/>
            <person name="Kruszewska J.S."/>
            <person name="Biernat P."/>
            <person name="Pawlowska J."/>
        </authorList>
    </citation>
    <scope>NUCLEOTIDE SEQUENCE</scope>
    <source>
        <strain evidence="9">WA0000067209</strain>
    </source>
</reference>
<evidence type="ECO:0000256" key="2">
    <source>
        <dbReference type="ARBA" id="ARBA00007210"/>
    </source>
</evidence>
<feature type="region of interest" description="Disordered" evidence="7">
    <location>
        <begin position="245"/>
        <end position="288"/>
    </location>
</feature>
<gene>
    <name evidence="9" type="ORF">INT43_006838</name>
</gene>
<dbReference type="GO" id="GO:0000145">
    <property type="term" value="C:exocyst"/>
    <property type="evidence" value="ECO:0007669"/>
    <property type="project" value="InterPro"/>
</dbReference>
<dbReference type="PANTHER" id="PTHR21426:SF12">
    <property type="entry name" value="EXOCYST COMPLEX COMPONENT 8"/>
    <property type="match status" value="1"/>
</dbReference>
<comment type="similarity">
    <text evidence="2">Belongs to the EXO84 family.</text>
</comment>
<protein>
    <recommendedName>
        <fullName evidence="3">Exocyst complex component EXO84</fullName>
    </recommendedName>
</protein>
<dbReference type="Pfam" id="PF08700">
    <property type="entry name" value="VPS51_Exo84_N"/>
    <property type="match status" value="1"/>
</dbReference>
<dbReference type="PANTHER" id="PTHR21426">
    <property type="entry name" value="EXOCYST COMPLEX COMPONENT 8"/>
    <property type="match status" value="1"/>
</dbReference>
<organism evidence="9 10">
    <name type="scientific">Mortierella isabellina</name>
    <name type="common">Filamentous fungus</name>
    <name type="synonym">Umbelopsis isabellina</name>
    <dbReference type="NCBI Taxonomy" id="91625"/>
    <lineage>
        <taxon>Eukaryota</taxon>
        <taxon>Fungi</taxon>
        <taxon>Fungi incertae sedis</taxon>
        <taxon>Mucoromycota</taxon>
        <taxon>Mucoromycotina</taxon>
        <taxon>Umbelopsidomycetes</taxon>
        <taxon>Umbelopsidales</taxon>
        <taxon>Umbelopsidaceae</taxon>
        <taxon>Umbelopsis</taxon>
    </lineage>
</organism>
<dbReference type="Gene3D" id="2.30.29.30">
    <property type="entry name" value="Pleckstrin-homology domain (PH domain)/Phosphotyrosine-binding domain (PTB)"/>
    <property type="match status" value="1"/>
</dbReference>
<dbReference type="InterPro" id="IPR016159">
    <property type="entry name" value="Cullin_repeat-like_dom_sf"/>
</dbReference>
<feature type="compositionally biased region" description="Basic and acidic residues" evidence="7">
    <location>
        <begin position="245"/>
        <end position="254"/>
    </location>
</feature>
<dbReference type="OrthoDB" id="642193at2759"/>
<dbReference type="GO" id="GO:0006893">
    <property type="term" value="P:Golgi to plasma membrane transport"/>
    <property type="evidence" value="ECO:0007669"/>
    <property type="project" value="TreeGrafter"/>
</dbReference>
<proteinExistence type="inferred from homology"/>
<evidence type="ECO:0000256" key="4">
    <source>
        <dbReference type="ARBA" id="ARBA00022448"/>
    </source>
</evidence>
<dbReference type="Gene3D" id="1.20.58.1220">
    <property type="entry name" value="Exo84p, C-terminal helical domain"/>
    <property type="match status" value="1"/>
</dbReference>
<evidence type="ECO:0000256" key="1">
    <source>
        <dbReference type="ARBA" id="ARBA00004398"/>
    </source>
</evidence>
<dbReference type="SUPFAM" id="SSF74788">
    <property type="entry name" value="Cullin repeat-like"/>
    <property type="match status" value="1"/>
</dbReference>
<dbReference type="GO" id="GO:0006887">
    <property type="term" value="P:exocytosis"/>
    <property type="evidence" value="ECO:0007669"/>
    <property type="project" value="UniProtKB-KW"/>
</dbReference>
<dbReference type="Pfam" id="PF16528">
    <property type="entry name" value="Exo84_C"/>
    <property type="match status" value="1"/>
</dbReference>
<dbReference type="InterPro" id="IPR011993">
    <property type="entry name" value="PH-like_dom_sf"/>
</dbReference>
<evidence type="ECO:0000259" key="8">
    <source>
        <dbReference type="Pfam" id="PF16528"/>
    </source>
</evidence>
<evidence type="ECO:0000256" key="3">
    <source>
        <dbReference type="ARBA" id="ARBA00021269"/>
    </source>
</evidence>
<name>A0A8H7UJB7_MORIS</name>
<dbReference type="Pfam" id="PF25345">
    <property type="entry name" value="PH_EXO84"/>
    <property type="match status" value="1"/>
</dbReference>
<comment type="caution">
    <text evidence="9">The sequence shown here is derived from an EMBL/GenBank/DDBJ whole genome shotgun (WGS) entry which is preliminary data.</text>
</comment>